<keyword evidence="5" id="KW-1185">Reference proteome</keyword>
<dbReference type="InterPro" id="IPR027417">
    <property type="entry name" value="P-loop_NTPase"/>
</dbReference>
<accession>A0A8J2Z6U3</accession>
<comment type="caution">
    <text evidence="4">The sequence shown here is derived from an EMBL/GenBank/DDBJ whole genome shotgun (WGS) entry which is preliminary data.</text>
</comment>
<dbReference type="InterPro" id="IPR002611">
    <property type="entry name" value="IstB_ATP-bd"/>
</dbReference>
<evidence type="ECO:0000313" key="4">
    <source>
        <dbReference type="EMBL" id="GGG07616.1"/>
    </source>
</evidence>
<dbReference type="PIRSF" id="PIRSF003073">
    <property type="entry name" value="DNAC_TnpB_IstB"/>
    <property type="match status" value="1"/>
</dbReference>
<feature type="domain" description="IstB-like ATP-binding" evidence="3">
    <location>
        <begin position="11"/>
        <end position="206"/>
    </location>
</feature>
<dbReference type="CDD" id="cd00009">
    <property type="entry name" value="AAA"/>
    <property type="match status" value="1"/>
</dbReference>
<keyword evidence="2" id="KW-0067">ATP-binding</keyword>
<dbReference type="Proteomes" id="UP000636949">
    <property type="component" value="Unassembled WGS sequence"/>
</dbReference>
<dbReference type="InterPro" id="IPR047661">
    <property type="entry name" value="IstB"/>
</dbReference>
<reference evidence="4" key="2">
    <citation type="submission" date="2020-09" db="EMBL/GenBank/DDBJ databases">
        <authorList>
            <person name="Sun Q."/>
            <person name="Zhou Y."/>
        </authorList>
    </citation>
    <scope>NUCLEOTIDE SEQUENCE</scope>
    <source>
        <strain evidence="4">CGMCC 1.15758</strain>
    </source>
</reference>
<proteinExistence type="predicted"/>
<evidence type="ECO:0000313" key="5">
    <source>
        <dbReference type="Proteomes" id="UP000636949"/>
    </source>
</evidence>
<name>A0A8J2Z6U3_9GAMM</name>
<keyword evidence="1" id="KW-0547">Nucleotide-binding</keyword>
<dbReference type="InterPro" id="IPR028350">
    <property type="entry name" value="DNAC/IstB-like"/>
</dbReference>
<protein>
    <submittedName>
        <fullName evidence="4">Transposase</fullName>
    </submittedName>
</protein>
<dbReference type="Pfam" id="PF01695">
    <property type="entry name" value="IstB_IS21"/>
    <property type="match status" value="1"/>
</dbReference>
<evidence type="ECO:0000256" key="1">
    <source>
        <dbReference type="ARBA" id="ARBA00022741"/>
    </source>
</evidence>
<dbReference type="GO" id="GO:0005524">
    <property type="term" value="F:ATP binding"/>
    <property type="evidence" value="ECO:0007669"/>
    <property type="project" value="UniProtKB-KW"/>
</dbReference>
<dbReference type="InterPro" id="IPR020591">
    <property type="entry name" value="Chromosome_initiator_DnaA-like"/>
</dbReference>
<evidence type="ECO:0000259" key="3">
    <source>
        <dbReference type="Pfam" id="PF01695"/>
    </source>
</evidence>
<dbReference type="PANTHER" id="PTHR30050">
    <property type="entry name" value="CHROMOSOMAL REPLICATION INITIATOR PROTEIN DNAA"/>
    <property type="match status" value="1"/>
</dbReference>
<dbReference type="NCBIfam" id="NF038214">
    <property type="entry name" value="IS21_help_AAA"/>
    <property type="match status" value="1"/>
</dbReference>
<dbReference type="GO" id="GO:0006260">
    <property type="term" value="P:DNA replication"/>
    <property type="evidence" value="ECO:0007669"/>
    <property type="project" value="TreeGrafter"/>
</dbReference>
<sequence length="207" mass="23787">MHTYEATLDLQLKALKLASFKQNWQAISQLSIQKNWSHGQYLSYLAQMELDSRESSRLSRHIKESKLPKHKTLSSFNFKEIPTVNAEQINALAKTDTWLSEANNIIIFGASGLGKTHLASAIAYRKIERGFKVRFYQTSHLVQILQLAKKQYRLQEEIAKLDKIPLLILDDIGYVKKDEHETSVLFELICQRYETGSLIITANQSFS</sequence>
<dbReference type="PANTHER" id="PTHR30050:SF4">
    <property type="entry name" value="ATP-BINDING PROTEIN RV3427C IN INSERTION SEQUENCE-RELATED"/>
    <property type="match status" value="1"/>
</dbReference>
<dbReference type="SUPFAM" id="SSF52540">
    <property type="entry name" value="P-loop containing nucleoside triphosphate hydrolases"/>
    <property type="match status" value="1"/>
</dbReference>
<dbReference type="Gene3D" id="3.40.50.300">
    <property type="entry name" value="P-loop containing nucleotide triphosphate hydrolases"/>
    <property type="match status" value="1"/>
</dbReference>
<organism evidence="4 5">
    <name type="scientific">Cysteiniphilum litorale</name>
    <dbReference type="NCBI Taxonomy" id="2056700"/>
    <lineage>
        <taxon>Bacteria</taxon>
        <taxon>Pseudomonadati</taxon>
        <taxon>Pseudomonadota</taxon>
        <taxon>Gammaproteobacteria</taxon>
        <taxon>Thiotrichales</taxon>
        <taxon>Fastidiosibacteraceae</taxon>
        <taxon>Cysteiniphilum</taxon>
    </lineage>
</organism>
<gene>
    <name evidence="4" type="ORF">GCM10010995_26450</name>
</gene>
<dbReference type="AlphaFoldDB" id="A0A8J2Z6U3"/>
<reference evidence="4" key="1">
    <citation type="journal article" date="2014" name="Int. J. Syst. Evol. Microbiol.">
        <title>Complete genome sequence of Corynebacterium casei LMG S-19264T (=DSM 44701T), isolated from a smear-ripened cheese.</title>
        <authorList>
            <consortium name="US DOE Joint Genome Institute (JGI-PGF)"/>
            <person name="Walter F."/>
            <person name="Albersmeier A."/>
            <person name="Kalinowski J."/>
            <person name="Ruckert C."/>
        </authorList>
    </citation>
    <scope>NUCLEOTIDE SEQUENCE</scope>
    <source>
        <strain evidence="4">CGMCC 1.15758</strain>
    </source>
</reference>
<dbReference type="PRINTS" id="PR00051">
    <property type="entry name" value="DNAA"/>
</dbReference>
<dbReference type="EMBL" id="BMJS01000054">
    <property type="protein sequence ID" value="GGG07616.1"/>
    <property type="molecule type" value="Genomic_DNA"/>
</dbReference>
<evidence type="ECO:0000256" key="2">
    <source>
        <dbReference type="ARBA" id="ARBA00022840"/>
    </source>
</evidence>